<dbReference type="Proteomes" id="UP000324104">
    <property type="component" value="Unassembled WGS sequence"/>
</dbReference>
<proteinExistence type="predicted"/>
<evidence type="ECO:0008006" key="4">
    <source>
        <dbReference type="Google" id="ProtNLM"/>
    </source>
</evidence>
<dbReference type="Pfam" id="PF08309">
    <property type="entry name" value="LVIVD"/>
    <property type="match status" value="3"/>
</dbReference>
<dbReference type="RefSeq" id="WP_149080591.1">
    <property type="nucleotide sequence ID" value="NZ_VTAW01000005.1"/>
</dbReference>
<feature type="region of interest" description="Disordered" evidence="1">
    <location>
        <begin position="22"/>
        <end position="43"/>
    </location>
</feature>
<feature type="region of interest" description="Disordered" evidence="1">
    <location>
        <begin position="442"/>
        <end position="497"/>
    </location>
</feature>
<feature type="compositionally biased region" description="Low complexity" evidence="1">
    <location>
        <begin position="445"/>
        <end position="470"/>
    </location>
</feature>
<protein>
    <recommendedName>
        <fullName evidence="4">LVIVD repeat-containing protein</fullName>
    </recommendedName>
</protein>
<gene>
    <name evidence="2" type="ORF">FYC77_05990</name>
</gene>
<feature type="region of interest" description="Disordered" evidence="1">
    <location>
        <begin position="502"/>
        <end position="521"/>
    </location>
</feature>
<dbReference type="EMBL" id="VTAW01000005">
    <property type="protein sequence ID" value="TYT62862.1"/>
    <property type="molecule type" value="Genomic_DNA"/>
</dbReference>
<evidence type="ECO:0000256" key="1">
    <source>
        <dbReference type="SAM" id="MobiDB-lite"/>
    </source>
</evidence>
<dbReference type="AlphaFoldDB" id="A0A5D5ASN1"/>
<accession>A0A5D5ASN1</accession>
<sequence>MRRRSFLQTSGVTSLGLTVPASTSAAGRSAGPSDRSTLASAQESYEPLGRVSVEGAAEAVLGDDGAVAYLAATTGFAIVDVSDSEEPELLAEERAIDVDGAPVLQILDVKVDDEMLIVPGPANRGSDEFFHGFLRYDVSDPADPRAIGEPYETGTHIHNCYLDGEVLYVVANDTDENPLVVYDVGGEVVEEIGRWSLLEREPGWRDVDWLARYLHDVYVHDDVAYLAHWNAGTYLLDVGDPAEPEYLSHVSDTDLESQREMDDDRDARLGLPGNDHYAAVDETGDLLAVGREAWATGGDEPDGPGGIDLYDVSDPTEPAFRATIDAPRAADERYYGPLWTTAHNFELRDGDLYASWYQGGVTIHDVSDPAEPTERASWRDPETAAFWTARVADPGETFVASSTPAIPHGLTDGALYTFPIRTGEQADQPSLTDLDALEFEDDTGAGENESSNGSGSDGTGASTNSTDGSAEASSNAEDDGASGGVDRTPGFTAGGTVGLVGGVAALEWFRRRPRENDRGRP</sequence>
<name>A0A5D5ASN1_9EURY</name>
<dbReference type="InterPro" id="IPR013211">
    <property type="entry name" value="LVIVD"/>
</dbReference>
<evidence type="ECO:0000313" key="2">
    <source>
        <dbReference type="EMBL" id="TYT62862.1"/>
    </source>
</evidence>
<feature type="compositionally biased region" description="Basic and acidic residues" evidence="1">
    <location>
        <begin position="508"/>
        <end position="521"/>
    </location>
</feature>
<organism evidence="2 3">
    <name type="scientific">Natrialba swarupiae</name>
    <dbReference type="NCBI Taxonomy" id="2448032"/>
    <lineage>
        <taxon>Archaea</taxon>
        <taxon>Methanobacteriati</taxon>
        <taxon>Methanobacteriota</taxon>
        <taxon>Stenosarchaea group</taxon>
        <taxon>Halobacteria</taxon>
        <taxon>Halobacteriales</taxon>
        <taxon>Natrialbaceae</taxon>
        <taxon>Natrialba</taxon>
    </lineage>
</organism>
<comment type="caution">
    <text evidence="2">The sequence shown here is derived from an EMBL/GenBank/DDBJ whole genome shotgun (WGS) entry which is preliminary data.</text>
</comment>
<evidence type="ECO:0000313" key="3">
    <source>
        <dbReference type="Proteomes" id="UP000324104"/>
    </source>
</evidence>
<reference evidence="2 3" key="1">
    <citation type="submission" date="2019-08" db="EMBL/GenBank/DDBJ databases">
        <title>Archaea genome.</title>
        <authorList>
            <person name="Kajale S."/>
            <person name="Shouche Y."/>
            <person name="Deshpande N."/>
            <person name="Sharma A."/>
        </authorList>
    </citation>
    <scope>NUCLEOTIDE SEQUENCE [LARGE SCALE GENOMIC DNA]</scope>
    <source>
        <strain evidence="2 3">ESP3B_9</strain>
    </source>
</reference>
<feature type="compositionally biased region" description="Polar residues" evidence="1">
    <location>
        <begin position="34"/>
        <end position="43"/>
    </location>
</feature>
<keyword evidence="3" id="KW-1185">Reference proteome</keyword>